<dbReference type="AlphaFoldDB" id="A0A5K3G2Y6"/>
<accession>A0A5K3G2Y6</accession>
<proteinExistence type="predicted"/>
<feature type="signal peptide" evidence="2">
    <location>
        <begin position="1"/>
        <end position="18"/>
    </location>
</feature>
<dbReference type="WBParaSite" id="MCU_014637-RA">
    <property type="protein sequence ID" value="MCU_014637-RA"/>
    <property type="gene ID" value="MCU_014637"/>
</dbReference>
<sequence length="110" mass="12687">MHTNFVIINLVIITSSTSQSLLCNSPSNLTVQFSNLRTYVPVKHCFTQRRRDNSKLDYPQEARREVPIHPYKRTTAGKRSSPCGLFRGTRGNHSFQADRFLCLAHLMHLR</sequence>
<feature type="region of interest" description="Disordered" evidence="1">
    <location>
        <begin position="53"/>
        <end position="83"/>
    </location>
</feature>
<reference evidence="3" key="1">
    <citation type="submission" date="2019-11" db="UniProtKB">
        <authorList>
            <consortium name="WormBaseParasite"/>
        </authorList>
    </citation>
    <scope>IDENTIFICATION</scope>
</reference>
<feature type="compositionally biased region" description="Basic and acidic residues" evidence="1">
    <location>
        <begin position="53"/>
        <end position="67"/>
    </location>
</feature>
<feature type="chain" id="PRO_5024371507" evidence="2">
    <location>
        <begin position="19"/>
        <end position="110"/>
    </location>
</feature>
<evidence type="ECO:0000313" key="3">
    <source>
        <dbReference type="WBParaSite" id="MCU_014637-RA"/>
    </source>
</evidence>
<evidence type="ECO:0000256" key="1">
    <source>
        <dbReference type="SAM" id="MobiDB-lite"/>
    </source>
</evidence>
<name>A0A5K3G2Y6_MESCO</name>
<keyword evidence="2" id="KW-0732">Signal</keyword>
<organism evidence="3">
    <name type="scientific">Mesocestoides corti</name>
    <name type="common">Flatworm</name>
    <dbReference type="NCBI Taxonomy" id="53468"/>
    <lineage>
        <taxon>Eukaryota</taxon>
        <taxon>Metazoa</taxon>
        <taxon>Spiralia</taxon>
        <taxon>Lophotrochozoa</taxon>
        <taxon>Platyhelminthes</taxon>
        <taxon>Cestoda</taxon>
        <taxon>Eucestoda</taxon>
        <taxon>Cyclophyllidea</taxon>
        <taxon>Mesocestoididae</taxon>
        <taxon>Mesocestoides</taxon>
    </lineage>
</organism>
<evidence type="ECO:0000256" key="2">
    <source>
        <dbReference type="SAM" id="SignalP"/>
    </source>
</evidence>
<protein>
    <submittedName>
        <fullName evidence="3">Secreted protein</fullName>
    </submittedName>
</protein>